<dbReference type="Pfam" id="PF00076">
    <property type="entry name" value="RRM_1"/>
    <property type="match status" value="1"/>
</dbReference>
<dbReference type="PROSITE" id="PS50102">
    <property type="entry name" value="RRM"/>
    <property type="match status" value="1"/>
</dbReference>
<protein>
    <submittedName>
        <fullName evidence="6">RRM domain-containing protein</fullName>
    </submittedName>
</protein>
<evidence type="ECO:0000256" key="1">
    <source>
        <dbReference type="ARBA" id="ARBA00022884"/>
    </source>
</evidence>
<name>A0A7I4Z3E3_HAECO</name>
<evidence type="ECO:0000259" key="4">
    <source>
        <dbReference type="PROSITE" id="PS50102"/>
    </source>
</evidence>
<dbReference type="InterPro" id="IPR052462">
    <property type="entry name" value="SLIRP/GR-RBP-like"/>
</dbReference>
<keyword evidence="1 2" id="KW-0694">RNA-binding</keyword>
<feature type="compositionally biased region" description="Basic and acidic residues" evidence="3">
    <location>
        <begin position="64"/>
        <end position="73"/>
    </location>
</feature>
<dbReference type="OMA" id="CRCIGIF"/>
<dbReference type="InterPro" id="IPR012677">
    <property type="entry name" value="Nucleotide-bd_a/b_plait_sf"/>
</dbReference>
<dbReference type="PANTHER" id="PTHR48027">
    <property type="entry name" value="HETEROGENEOUS NUCLEAR RIBONUCLEOPROTEIN 87F-RELATED"/>
    <property type="match status" value="1"/>
</dbReference>
<dbReference type="AlphaFoldDB" id="A0A7I4Z3E3"/>
<accession>A0A7I4Z3E3</accession>
<dbReference type="OrthoDB" id="439808at2759"/>
<feature type="region of interest" description="Disordered" evidence="3">
    <location>
        <begin position="34"/>
        <end position="151"/>
    </location>
</feature>
<sequence>MHPESEVAMRGLQSFLLANKEAILSLLQTMERQEYEHDTRSPASSHLERSAVGSTDSRSSHRSYSTEKSKENKSSTSSTSSHDNLFARVERRRIRVYSRSRSGNRSRSRSSSRSPLRSSRYHDISSKRDRKYSRSRSPLREPHKSRYRDGREDARPCRCVGIFGMNVDTSERDLENIFREFGEIDYIKIIRDHRTGKSRGFGFIYYRRTRDAAAAKEELKDARIDGMRVRVDFSVTNCAPLPRGGAPGRLRRLSDSSR</sequence>
<evidence type="ECO:0000256" key="3">
    <source>
        <dbReference type="SAM" id="MobiDB-lite"/>
    </source>
</evidence>
<feature type="compositionally biased region" description="Basic and acidic residues" evidence="3">
    <location>
        <begin position="138"/>
        <end position="151"/>
    </location>
</feature>
<keyword evidence="5" id="KW-1185">Reference proteome</keyword>
<dbReference type="Gene3D" id="3.30.70.330">
    <property type="match status" value="1"/>
</dbReference>
<evidence type="ECO:0000313" key="6">
    <source>
        <dbReference type="WBParaSite" id="HCON_00167380-00001"/>
    </source>
</evidence>
<dbReference type="GO" id="GO:0003723">
    <property type="term" value="F:RNA binding"/>
    <property type="evidence" value="ECO:0007669"/>
    <property type="project" value="UniProtKB-UniRule"/>
</dbReference>
<dbReference type="InterPro" id="IPR000504">
    <property type="entry name" value="RRM_dom"/>
</dbReference>
<dbReference type="SUPFAM" id="SSF54928">
    <property type="entry name" value="RNA-binding domain, RBD"/>
    <property type="match status" value="1"/>
</dbReference>
<feature type="compositionally biased region" description="Basic residues" evidence="3">
    <location>
        <begin position="90"/>
        <end position="110"/>
    </location>
</feature>
<dbReference type="WBParaSite" id="HCON_00167380-00001">
    <property type="protein sequence ID" value="HCON_00167380-00001"/>
    <property type="gene ID" value="HCON_00167380"/>
</dbReference>
<dbReference type="InterPro" id="IPR035979">
    <property type="entry name" value="RBD_domain_sf"/>
</dbReference>
<dbReference type="SMART" id="SM00360">
    <property type="entry name" value="RRM"/>
    <property type="match status" value="1"/>
</dbReference>
<feature type="domain" description="RRM" evidence="4">
    <location>
        <begin position="158"/>
        <end position="236"/>
    </location>
</feature>
<reference evidence="6" key="1">
    <citation type="submission" date="2020-12" db="UniProtKB">
        <authorList>
            <consortium name="WormBaseParasite"/>
        </authorList>
    </citation>
    <scope>IDENTIFICATION</scope>
    <source>
        <strain evidence="6">MHco3</strain>
    </source>
</reference>
<organism evidence="5 6">
    <name type="scientific">Haemonchus contortus</name>
    <name type="common">Barber pole worm</name>
    <dbReference type="NCBI Taxonomy" id="6289"/>
    <lineage>
        <taxon>Eukaryota</taxon>
        <taxon>Metazoa</taxon>
        <taxon>Ecdysozoa</taxon>
        <taxon>Nematoda</taxon>
        <taxon>Chromadorea</taxon>
        <taxon>Rhabditida</taxon>
        <taxon>Rhabditina</taxon>
        <taxon>Rhabditomorpha</taxon>
        <taxon>Strongyloidea</taxon>
        <taxon>Trichostrongylidae</taxon>
        <taxon>Haemonchus</taxon>
    </lineage>
</organism>
<dbReference type="Proteomes" id="UP000025227">
    <property type="component" value="Unplaced"/>
</dbReference>
<evidence type="ECO:0000313" key="5">
    <source>
        <dbReference type="Proteomes" id="UP000025227"/>
    </source>
</evidence>
<proteinExistence type="predicted"/>
<evidence type="ECO:0000256" key="2">
    <source>
        <dbReference type="PROSITE-ProRule" id="PRU00176"/>
    </source>
</evidence>